<proteinExistence type="predicted"/>
<dbReference type="Pfam" id="PF24016">
    <property type="entry name" value="DUF7330"/>
    <property type="match status" value="1"/>
</dbReference>
<protein>
    <recommendedName>
        <fullName evidence="1">DUF7330 domain-containing protein</fullName>
    </recommendedName>
</protein>
<keyword evidence="3" id="KW-1185">Reference proteome</keyword>
<dbReference type="AlphaFoldDB" id="A0A3G2SA22"/>
<dbReference type="STRING" id="425264.A0A3G2SA22"/>
<name>A0A3G2SA22_MALR7</name>
<evidence type="ECO:0000259" key="1">
    <source>
        <dbReference type="Pfam" id="PF24016"/>
    </source>
</evidence>
<sequence length="237" mass="25868">MVADDVPPELLEAESRELVQQDTDTPVRHLRIDWPSSSIKGVYAIGSSVPHANPPLYDAPDAKDVEGNATSAVFTSRRSPINVTVLVLHGQGQRTPHTPSSEAPPDVGDPMQLLEVERKNTVFVSARTHLNSACVHVPSYAGRKPLHIKVQTHSGNATVILPHSFNGLLTWKVEAGLFHMSPGAASHAMRLGDKEHRHHGMFRMVADPDLPSWMTAQGRRGDVCEIKVHTGRIYVAA</sequence>
<organism evidence="2 3">
    <name type="scientific">Malassezia restricta (strain ATCC 96810 / NBRC 103918 / CBS 7877)</name>
    <name type="common">Seborrheic dermatitis infection agent</name>
    <dbReference type="NCBI Taxonomy" id="425264"/>
    <lineage>
        <taxon>Eukaryota</taxon>
        <taxon>Fungi</taxon>
        <taxon>Dikarya</taxon>
        <taxon>Basidiomycota</taxon>
        <taxon>Ustilaginomycotina</taxon>
        <taxon>Malasseziomycetes</taxon>
        <taxon>Malasseziales</taxon>
        <taxon>Malasseziaceae</taxon>
        <taxon>Malassezia</taxon>
    </lineage>
</organism>
<dbReference type="Proteomes" id="UP000269793">
    <property type="component" value="Chromosome IX"/>
</dbReference>
<dbReference type="InterPro" id="IPR055754">
    <property type="entry name" value="DUF7330"/>
</dbReference>
<dbReference type="OrthoDB" id="5289249at2759"/>
<evidence type="ECO:0000313" key="2">
    <source>
        <dbReference type="EMBL" id="AYO44944.1"/>
    </source>
</evidence>
<feature type="domain" description="DUF7330" evidence="1">
    <location>
        <begin position="29"/>
        <end position="236"/>
    </location>
</feature>
<accession>A0A3G2SA22</accession>
<dbReference type="VEuPathDB" id="FungiDB:DNF11_3994"/>
<evidence type="ECO:0000313" key="3">
    <source>
        <dbReference type="Proteomes" id="UP000269793"/>
    </source>
</evidence>
<dbReference type="EMBL" id="CP033156">
    <property type="protein sequence ID" value="AYO44944.1"/>
    <property type="molecule type" value="Genomic_DNA"/>
</dbReference>
<reference evidence="2 3" key="1">
    <citation type="submission" date="2018-10" db="EMBL/GenBank/DDBJ databases">
        <title>Complete genome sequence of Malassezia restricta CBS 7877.</title>
        <authorList>
            <person name="Morand S.C."/>
            <person name="Bertignac M."/>
            <person name="Iltis A."/>
            <person name="Kolder I."/>
            <person name="Pirovano W."/>
            <person name="Jourdain R."/>
            <person name="Clavaud C."/>
        </authorList>
    </citation>
    <scope>NUCLEOTIDE SEQUENCE [LARGE SCALE GENOMIC DNA]</scope>
    <source>
        <strain evidence="2 3">CBS 7877</strain>
    </source>
</reference>
<gene>
    <name evidence="2" type="ORF">DNF11_3994</name>
</gene>